<keyword evidence="4" id="KW-0274">FAD</keyword>
<evidence type="ECO:0000256" key="4">
    <source>
        <dbReference type="ARBA" id="ARBA00022827"/>
    </source>
</evidence>
<dbReference type="GO" id="GO:0005739">
    <property type="term" value="C:mitochondrion"/>
    <property type="evidence" value="ECO:0007669"/>
    <property type="project" value="TreeGrafter"/>
</dbReference>
<evidence type="ECO:0000259" key="8">
    <source>
        <dbReference type="PROSITE" id="PS51324"/>
    </source>
</evidence>
<keyword evidence="3" id="KW-0285">Flavoprotein</keyword>
<dbReference type="PANTHER" id="PTHR12645">
    <property type="entry name" value="ALR/ERV"/>
    <property type="match status" value="1"/>
</dbReference>
<sequence length="150" mass="17933">MNKINFNPELWGNHGWVFLQHVALSYPNQPNKEIKKIYKDFFYSIQKVLPCETCALNYNDHINKIPIDNYLKNRNTLFSWIIKIHNEVNKIQNKKLLNENKIKQHYLNQNKPSFYINPKIKLICAISSCILVLYLIKKILKIKIKISYQK</sequence>
<comment type="cofactor">
    <cofactor evidence="1">
        <name>FAD</name>
        <dbReference type="ChEBI" id="CHEBI:57692"/>
    </cofactor>
</comment>
<dbReference type="EMBL" id="UINC01030453">
    <property type="protein sequence ID" value="SVB14880.1"/>
    <property type="molecule type" value="Genomic_DNA"/>
</dbReference>
<dbReference type="GO" id="GO:0016971">
    <property type="term" value="F:flavin-dependent sulfhydryl oxidase activity"/>
    <property type="evidence" value="ECO:0007669"/>
    <property type="project" value="InterPro"/>
</dbReference>
<dbReference type="SUPFAM" id="SSF69000">
    <property type="entry name" value="FAD-dependent thiol oxidase"/>
    <property type="match status" value="1"/>
</dbReference>
<dbReference type="Gene3D" id="1.20.120.310">
    <property type="entry name" value="ERV/ALR sulfhydryl oxidase domain"/>
    <property type="match status" value="1"/>
</dbReference>
<dbReference type="EC" id="1.8.3.2" evidence="2"/>
<dbReference type="InterPro" id="IPR017905">
    <property type="entry name" value="ERV/ALR_sulphydryl_oxidase"/>
</dbReference>
<dbReference type="GO" id="GO:0050660">
    <property type="term" value="F:flavin adenine dinucleotide binding"/>
    <property type="evidence" value="ECO:0007669"/>
    <property type="project" value="TreeGrafter"/>
</dbReference>
<organism evidence="9">
    <name type="scientific">marine metagenome</name>
    <dbReference type="NCBI Taxonomy" id="408172"/>
    <lineage>
        <taxon>unclassified sequences</taxon>
        <taxon>metagenomes</taxon>
        <taxon>ecological metagenomes</taxon>
    </lineage>
</organism>
<proteinExistence type="predicted"/>
<feature type="domain" description="ERV/ALR sulfhydryl oxidase" evidence="8">
    <location>
        <begin position="4"/>
        <end position="106"/>
    </location>
</feature>
<keyword evidence="7" id="KW-0812">Transmembrane</keyword>
<dbReference type="PANTHER" id="PTHR12645:SF0">
    <property type="entry name" value="FAD-LINKED SULFHYDRYL OXIDASE ALR"/>
    <property type="match status" value="1"/>
</dbReference>
<evidence type="ECO:0000256" key="2">
    <source>
        <dbReference type="ARBA" id="ARBA00012512"/>
    </source>
</evidence>
<dbReference type="InterPro" id="IPR039799">
    <property type="entry name" value="ALR/ERV"/>
</dbReference>
<evidence type="ECO:0000256" key="6">
    <source>
        <dbReference type="ARBA" id="ARBA00023157"/>
    </source>
</evidence>
<evidence type="ECO:0000256" key="7">
    <source>
        <dbReference type="SAM" id="Phobius"/>
    </source>
</evidence>
<dbReference type="PROSITE" id="PS51324">
    <property type="entry name" value="ERV_ALR"/>
    <property type="match status" value="1"/>
</dbReference>
<dbReference type="InterPro" id="IPR036774">
    <property type="entry name" value="ERV/ALR_sulphydryl_oxid_sf"/>
</dbReference>
<evidence type="ECO:0000256" key="1">
    <source>
        <dbReference type="ARBA" id="ARBA00001974"/>
    </source>
</evidence>
<reference evidence="9" key="1">
    <citation type="submission" date="2018-05" db="EMBL/GenBank/DDBJ databases">
        <authorList>
            <person name="Lanie J.A."/>
            <person name="Ng W.-L."/>
            <person name="Kazmierczak K.M."/>
            <person name="Andrzejewski T.M."/>
            <person name="Davidsen T.M."/>
            <person name="Wayne K.J."/>
            <person name="Tettelin H."/>
            <person name="Glass J.I."/>
            <person name="Rusch D."/>
            <person name="Podicherti R."/>
            <person name="Tsui H.-C.T."/>
            <person name="Winkler M.E."/>
        </authorList>
    </citation>
    <scope>NUCLEOTIDE SEQUENCE</scope>
</reference>
<accession>A0A382BM26</accession>
<dbReference type="AlphaFoldDB" id="A0A382BM26"/>
<keyword evidence="5" id="KW-0560">Oxidoreductase</keyword>
<feature type="transmembrane region" description="Helical" evidence="7">
    <location>
        <begin position="120"/>
        <end position="136"/>
    </location>
</feature>
<dbReference type="Pfam" id="PF04777">
    <property type="entry name" value="Evr1_Alr"/>
    <property type="match status" value="1"/>
</dbReference>
<evidence type="ECO:0000256" key="5">
    <source>
        <dbReference type="ARBA" id="ARBA00023002"/>
    </source>
</evidence>
<evidence type="ECO:0000313" key="9">
    <source>
        <dbReference type="EMBL" id="SVB14880.1"/>
    </source>
</evidence>
<gene>
    <name evidence="9" type="ORF">METZ01_LOCUS167734</name>
</gene>
<keyword evidence="7" id="KW-0472">Membrane</keyword>
<keyword evidence="7" id="KW-1133">Transmembrane helix</keyword>
<evidence type="ECO:0000256" key="3">
    <source>
        <dbReference type="ARBA" id="ARBA00022630"/>
    </source>
</evidence>
<name>A0A382BM26_9ZZZZ</name>
<protein>
    <recommendedName>
        <fullName evidence="2">thiol oxidase</fullName>
        <ecNumber evidence="2">1.8.3.2</ecNumber>
    </recommendedName>
</protein>
<keyword evidence="6" id="KW-1015">Disulfide bond</keyword>